<reference evidence="2" key="1">
    <citation type="submission" date="2022-01" db="EMBL/GenBank/DDBJ databases">
        <authorList>
            <person name="King R."/>
        </authorList>
    </citation>
    <scope>NUCLEOTIDE SEQUENCE</scope>
</reference>
<keyword evidence="3" id="KW-1185">Reference proteome</keyword>
<dbReference type="Proteomes" id="UP001153737">
    <property type="component" value="Chromosome 2"/>
</dbReference>
<organism evidence="2 3">
    <name type="scientific">Phaedon cochleariae</name>
    <name type="common">Mustard beetle</name>
    <dbReference type="NCBI Taxonomy" id="80249"/>
    <lineage>
        <taxon>Eukaryota</taxon>
        <taxon>Metazoa</taxon>
        <taxon>Ecdysozoa</taxon>
        <taxon>Arthropoda</taxon>
        <taxon>Hexapoda</taxon>
        <taxon>Insecta</taxon>
        <taxon>Pterygota</taxon>
        <taxon>Neoptera</taxon>
        <taxon>Endopterygota</taxon>
        <taxon>Coleoptera</taxon>
        <taxon>Polyphaga</taxon>
        <taxon>Cucujiformia</taxon>
        <taxon>Chrysomeloidea</taxon>
        <taxon>Chrysomelidae</taxon>
        <taxon>Chrysomelinae</taxon>
        <taxon>Chrysomelini</taxon>
        <taxon>Phaedon</taxon>
    </lineage>
</organism>
<evidence type="ECO:0000313" key="2">
    <source>
        <dbReference type="EMBL" id="CAH1156117.1"/>
    </source>
</evidence>
<name>A0A9P0DN00_PHACE</name>
<protein>
    <submittedName>
        <fullName evidence="2">Uncharacterized protein</fullName>
    </submittedName>
</protein>
<feature type="compositionally biased region" description="Basic residues" evidence="1">
    <location>
        <begin position="340"/>
        <end position="355"/>
    </location>
</feature>
<evidence type="ECO:0000256" key="1">
    <source>
        <dbReference type="SAM" id="MobiDB-lite"/>
    </source>
</evidence>
<feature type="region of interest" description="Disordered" evidence="1">
    <location>
        <begin position="210"/>
        <end position="315"/>
    </location>
</feature>
<proteinExistence type="predicted"/>
<reference evidence="2" key="2">
    <citation type="submission" date="2022-10" db="EMBL/GenBank/DDBJ databases">
        <authorList>
            <consortium name="ENA_rothamsted_submissions"/>
            <consortium name="culmorum"/>
            <person name="King R."/>
        </authorList>
    </citation>
    <scope>NUCLEOTIDE SEQUENCE</scope>
</reference>
<dbReference type="AlphaFoldDB" id="A0A9P0DN00"/>
<feature type="compositionally biased region" description="Basic and acidic residues" evidence="1">
    <location>
        <begin position="270"/>
        <end position="282"/>
    </location>
</feature>
<evidence type="ECO:0000313" key="3">
    <source>
        <dbReference type="Proteomes" id="UP001153737"/>
    </source>
</evidence>
<feature type="region of interest" description="Disordered" evidence="1">
    <location>
        <begin position="329"/>
        <end position="357"/>
    </location>
</feature>
<feature type="compositionally biased region" description="Acidic residues" evidence="1">
    <location>
        <begin position="249"/>
        <end position="269"/>
    </location>
</feature>
<dbReference type="EMBL" id="OU896708">
    <property type="protein sequence ID" value="CAH1156117.1"/>
    <property type="molecule type" value="Genomic_DNA"/>
</dbReference>
<dbReference type="OrthoDB" id="6782861at2759"/>
<gene>
    <name evidence="2" type="ORF">PHAECO_LOCUS5954</name>
</gene>
<sequence length="407" mass="47949">MWIVNCFCSTDFRNISETEPTFIGHYRNPDEPKIIWLYSDHPNLPIDSPKTDNQGYYTNSRPSVAFTDVDSSVRVAKPMKLVAPQILYDFQRPPRVERQPVSASPRLVQNHNRQSYNNVPNVISSAQTRNVVQHPLYNIQPQYYIPKKYGLMNGKLVYDPTSLQLVQRPVLPTFYHSTQQFPHFQQPVLYQHHQRQQLLPQPVAITRLPPITKSHFKAPPRSQFQPIDTPSEMPEQQEEPSGEEKPVSEDIEEEESEDKANYEEDDDEAEHYGTPEFEKYFHDDEDDHEQYEHIENSDDEEEDDSDRGSTSFVPSRKFPKKYYFKPEKKSEIKYGPKNNVHPKYKSIQKPKKKQKMQYESYRYSKDSAKYPEVIEGLQSKQIPVTHKQKILKEKWYLTKSSDNEQFD</sequence>
<accession>A0A9P0DN00</accession>